<feature type="region of interest" description="Disordered" evidence="1">
    <location>
        <begin position="1"/>
        <end position="64"/>
    </location>
</feature>
<organism evidence="2 3">
    <name type="scientific">Lithospermum erythrorhizon</name>
    <name type="common">Purple gromwell</name>
    <name type="synonym">Lithospermum officinale var. erythrorhizon</name>
    <dbReference type="NCBI Taxonomy" id="34254"/>
    <lineage>
        <taxon>Eukaryota</taxon>
        <taxon>Viridiplantae</taxon>
        <taxon>Streptophyta</taxon>
        <taxon>Embryophyta</taxon>
        <taxon>Tracheophyta</taxon>
        <taxon>Spermatophyta</taxon>
        <taxon>Magnoliopsida</taxon>
        <taxon>eudicotyledons</taxon>
        <taxon>Gunneridae</taxon>
        <taxon>Pentapetalae</taxon>
        <taxon>asterids</taxon>
        <taxon>lamiids</taxon>
        <taxon>Boraginales</taxon>
        <taxon>Boraginaceae</taxon>
        <taxon>Boraginoideae</taxon>
        <taxon>Lithospermeae</taxon>
        <taxon>Lithospermum</taxon>
    </lineage>
</organism>
<sequence>MTGKTQMRLGVSTRAESTFGDMDNPGLDVPPITHRRSQKHPRERAPGHARASSEGPRTPPQSTHADVNIAINEPAEQQIWIRPHLLGSLTRKVFAQGKPTGPQRSYDESISETAPLHGQVEKRELTLSQASSWTIAFCQA</sequence>
<reference evidence="2 3" key="1">
    <citation type="submission" date="2024-01" db="EMBL/GenBank/DDBJ databases">
        <title>The complete chloroplast genome sequence of Lithospermum erythrorhizon: insights into the phylogenetic relationship among Boraginaceae species and the maternal lineages of purple gromwells.</title>
        <authorList>
            <person name="Okada T."/>
            <person name="Watanabe K."/>
        </authorList>
    </citation>
    <scope>NUCLEOTIDE SEQUENCE [LARGE SCALE GENOMIC DNA]</scope>
</reference>
<comment type="caution">
    <text evidence="2">The sequence shown here is derived from an EMBL/GenBank/DDBJ whole genome shotgun (WGS) entry which is preliminary data.</text>
</comment>
<gene>
    <name evidence="2" type="ORF">LIER_02239</name>
</gene>
<accession>A0AAV3NNS8</accession>
<evidence type="ECO:0000313" key="2">
    <source>
        <dbReference type="EMBL" id="GAA0140995.1"/>
    </source>
</evidence>
<evidence type="ECO:0000313" key="3">
    <source>
        <dbReference type="Proteomes" id="UP001454036"/>
    </source>
</evidence>
<dbReference type="EMBL" id="BAABME010000240">
    <property type="protein sequence ID" value="GAA0140995.1"/>
    <property type="molecule type" value="Genomic_DNA"/>
</dbReference>
<evidence type="ECO:0000256" key="1">
    <source>
        <dbReference type="SAM" id="MobiDB-lite"/>
    </source>
</evidence>
<dbReference type="AlphaFoldDB" id="A0AAV3NNS8"/>
<feature type="compositionally biased region" description="Basic residues" evidence="1">
    <location>
        <begin position="33"/>
        <end position="42"/>
    </location>
</feature>
<protein>
    <submittedName>
        <fullName evidence="2">Uncharacterized protein</fullName>
    </submittedName>
</protein>
<name>A0AAV3NNS8_LITER</name>
<keyword evidence="3" id="KW-1185">Reference proteome</keyword>
<proteinExistence type="predicted"/>
<dbReference type="Proteomes" id="UP001454036">
    <property type="component" value="Unassembled WGS sequence"/>
</dbReference>